<proteinExistence type="inferred from homology"/>
<comment type="similarity">
    <text evidence="1">Belongs to the peptidase C1 family.</text>
</comment>
<evidence type="ECO:0000259" key="5">
    <source>
        <dbReference type="PROSITE" id="PS50958"/>
    </source>
</evidence>
<evidence type="ECO:0000313" key="7">
    <source>
        <dbReference type="RefSeq" id="XP_012940492.1"/>
    </source>
</evidence>
<dbReference type="PANTHER" id="PTHR12411">
    <property type="entry name" value="CYSTEINE PROTEASE FAMILY C1-RELATED"/>
    <property type="match status" value="1"/>
</dbReference>
<gene>
    <name evidence="7" type="primary">LOC101845014</name>
</gene>
<feature type="region of interest" description="Disordered" evidence="3">
    <location>
        <begin position="498"/>
        <end position="585"/>
    </location>
</feature>
<feature type="domain" description="SMB" evidence="5">
    <location>
        <begin position="64"/>
        <end position="112"/>
    </location>
</feature>
<dbReference type="RefSeq" id="XP_012940492.1">
    <property type="nucleotide sequence ID" value="XM_013085038.2"/>
</dbReference>
<protein>
    <submittedName>
        <fullName evidence="7">Tubulointerstitial nephritis antigen-like</fullName>
    </submittedName>
</protein>
<dbReference type="PROSITE" id="PS00524">
    <property type="entry name" value="SMB_1"/>
    <property type="match status" value="1"/>
</dbReference>
<dbReference type="Gene3D" id="3.90.70.10">
    <property type="entry name" value="Cysteine proteinases"/>
    <property type="match status" value="1"/>
</dbReference>
<feature type="transmembrane region" description="Helical" evidence="4">
    <location>
        <begin position="21"/>
        <end position="46"/>
    </location>
</feature>
<dbReference type="Pfam" id="PF00112">
    <property type="entry name" value="Peptidase_C1"/>
    <property type="match status" value="1"/>
</dbReference>
<dbReference type="SUPFAM" id="SSF54001">
    <property type="entry name" value="Cysteine proteinases"/>
    <property type="match status" value="1"/>
</dbReference>
<keyword evidence="4" id="KW-1133">Transmembrane helix</keyword>
<evidence type="ECO:0000313" key="6">
    <source>
        <dbReference type="Proteomes" id="UP000694888"/>
    </source>
</evidence>
<keyword evidence="6" id="KW-1185">Reference proteome</keyword>
<keyword evidence="2" id="KW-1015">Disulfide bond</keyword>
<dbReference type="Proteomes" id="UP000694888">
    <property type="component" value="Unplaced"/>
</dbReference>
<keyword evidence="4" id="KW-0812">Transmembrane</keyword>
<dbReference type="InterPro" id="IPR038765">
    <property type="entry name" value="Papain-like_cys_pep_sf"/>
</dbReference>
<reference evidence="7" key="1">
    <citation type="submission" date="2025-08" db="UniProtKB">
        <authorList>
            <consortium name="RefSeq"/>
        </authorList>
    </citation>
    <scope>IDENTIFICATION</scope>
</reference>
<dbReference type="InterPro" id="IPR025660">
    <property type="entry name" value="Pept_his_AS"/>
</dbReference>
<evidence type="ECO:0000256" key="3">
    <source>
        <dbReference type="SAM" id="MobiDB-lite"/>
    </source>
</evidence>
<evidence type="ECO:0000256" key="1">
    <source>
        <dbReference type="ARBA" id="ARBA00008455"/>
    </source>
</evidence>
<keyword evidence="4" id="KW-0472">Membrane</keyword>
<dbReference type="PROSITE" id="PS00639">
    <property type="entry name" value="THIOL_PROTEASE_HIS"/>
    <property type="match status" value="1"/>
</dbReference>
<organism evidence="6 7">
    <name type="scientific">Aplysia californica</name>
    <name type="common">California sea hare</name>
    <dbReference type="NCBI Taxonomy" id="6500"/>
    <lineage>
        <taxon>Eukaryota</taxon>
        <taxon>Metazoa</taxon>
        <taxon>Spiralia</taxon>
        <taxon>Lophotrochozoa</taxon>
        <taxon>Mollusca</taxon>
        <taxon>Gastropoda</taxon>
        <taxon>Heterobranchia</taxon>
        <taxon>Euthyneura</taxon>
        <taxon>Tectipleura</taxon>
        <taxon>Aplysiida</taxon>
        <taxon>Aplysioidea</taxon>
        <taxon>Aplysiidae</taxon>
        <taxon>Aplysia</taxon>
    </lineage>
</organism>
<sequence length="585" mass="67302">MALITLDRSISSRSFSSPLSSNLRAFIVIVQITILLTCLPLASGFFGEWGPDLEGPWCAKRPLDSQCCDGRDDYCGVPILGTECYCDIFCNETAYDCCPDYWQHCHGHFRPTTTPRPTTLPTPRPVREPCIKDGVRYGPGEKTSENCNDCTCELIDPVSGRYDWRCSNDPCLLRPELIQAVNDGDFTWKASNYSKLWGLTLDEGVRYRLGTFLLEADVLRMTPISVIDDVLPESFDARQKWPNLLSPVRDQGNCASSWAHSTTAVAEDRLRIETAGVMTDSLSVQHLLSCDRGEQMGCEGGRLDRAWWFMRKFGVVTEECYPYTSGLTDSAGQCLVSPKQKSGACPSGIMYKRKRYKATPPYRIRPVEREIMKEIMDNGPVQATLLVREDFFMYRRGIYSYSDLTSRRGDPETYLKSGFHSVRIIGWGAERTERGDIIKYWLCANSWGPEWGESGYFRILRGSDESRIERYVVGVWGKVSGDDVLRLLLKESRRRRLRTRRSRRQLRHIRTRGSRRRDRRRRMRALKEAFLATRPNDSRGHRQSSTSSRRRRERGHGSKKHKKNKNKKTQHRNQQNFYPSQPMVM</sequence>
<feature type="compositionally biased region" description="Basic residues" evidence="3">
    <location>
        <begin position="548"/>
        <end position="571"/>
    </location>
</feature>
<dbReference type="InterPro" id="IPR025661">
    <property type="entry name" value="Pept_asp_AS"/>
</dbReference>
<dbReference type="SMART" id="SM00645">
    <property type="entry name" value="Pept_C1"/>
    <property type="match status" value="1"/>
</dbReference>
<dbReference type="InterPro" id="IPR000668">
    <property type="entry name" value="Peptidase_C1A_C"/>
</dbReference>
<evidence type="ECO:0000256" key="4">
    <source>
        <dbReference type="SAM" id="Phobius"/>
    </source>
</evidence>
<dbReference type="PROSITE" id="PS00640">
    <property type="entry name" value="THIOL_PROTEASE_ASN"/>
    <property type="match status" value="1"/>
</dbReference>
<feature type="compositionally biased region" description="Basic residues" evidence="3">
    <location>
        <begin position="498"/>
        <end position="524"/>
    </location>
</feature>
<name>A0ABM1A472_APLCA</name>
<dbReference type="InterPro" id="IPR013128">
    <property type="entry name" value="Peptidase_C1A"/>
</dbReference>
<evidence type="ECO:0000256" key="2">
    <source>
        <dbReference type="ARBA" id="ARBA00023157"/>
    </source>
</evidence>
<dbReference type="InterPro" id="IPR001212">
    <property type="entry name" value="Somatomedin_B_dom"/>
</dbReference>
<dbReference type="GeneID" id="101845014"/>
<dbReference type="PROSITE" id="PS50958">
    <property type="entry name" value="SMB_2"/>
    <property type="match status" value="1"/>
</dbReference>
<accession>A0ABM1A472</accession>
<dbReference type="CDD" id="cd02620">
    <property type="entry name" value="Peptidase_C1A_CathepsinB"/>
    <property type="match status" value="1"/>
</dbReference>